<sequence>MTDYLHNHPNFNDLILILSNELSISPVLIVKDYWIMHCLYGLQSQGLDFQMKGGTSLSKGYNLIQRFSEDIDILIEPPKEISVYVGRNQNKDIHRDSRRHFYDWLAQNIKIDGILKSERDTVFDDDKYRSGGIRLYP</sequence>
<evidence type="ECO:0000313" key="1">
    <source>
        <dbReference type="EMBL" id="CUI18131.1"/>
    </source>
</evidence>
<organism evidence="1 2">
    <name type="scientific">Candidatus Protochlamydia naegleriophila</name>
    <dbReference type="NCBI Taxonomy" id="389348"/>
    <lineage>
        <taxon>Bacteria</taxon>
        <taxon>Pseudomonadati</taxon>
        <taxon>Chlamydiota</taxon>
        <taxon>Chlamydiia</taxon>
        <taxon>Parachlamydiales</taxon>
        <taxon>Parachlamydiaceae</taxon>
        <taxon>Candidatus Protochlamydia</taxon>
    </lineage>
</organism>
<dbReference type="KEGG" id="pnl:PNK_p0077"/>
<protein>
    <recommendedName>
        <fullName evidence="3">Nucleotidyl transferase AbiEii/AbiGii toxin family protein</fullName>
    </recommendedName>
</protein>
<keyword evidence="2" id="KW-1185">Reference proteome</keyword>
<accession>A0A0U5EV48</accession>
<reference evidence="2" key="1">
    <citation type="submission" date="2015-09" db="EMBL/GenBank/DDBJ databases">
        <authorList>
            <person name="Bertelli C."/>
        </authorList>
    </citation>
    <scope>NUCLEOTIDE SEQUENCE [LARGE SCALE GENOMIC DNA]</scope>
    <source>
        <strain evidence="2">KNic</strain>
        <plasmid evidence="2">pPNK</plasmid>
    </source>
</reference>
<dbReference type="InParanoid" id="A0A0U5EV48"/>
<name>A0A0U5EV48_9BACT</name>
<dbReference type="InterPro" id="IPR014942">
    <property type="entry name" value="AbiEii"/>
</dbReference>
<evidence type="ECO:0008006" key="3">
    <source>
        <dbReference type="Google" id="ProtNLM"/>
    </source>
</evidence>
<proteinExistence type="predicted"/>
<dbReference type="PATRIC" id="fig|389348.3.peg.2842"/>
<dbReference type="Proteomes" id="UP000069902">
    <property type="component" value="Plasmid pPNK"/>
</dbReference>
<geneLocation type="plasmid" evidence="2">
    <name>pPNK</name>
</geneLocation>
<dbReference type="Pfam" id="PF08843">
    <property type="entry name" value="AbiEii"/>
    <property type="match status" value="1"/>
</dbReference>
<evidence type="ECO:0000313" key="2">
    <source>
        <dbReference type="Proteomes" id="UP000069902"/>
    </source>
</evidence>
<dbReference type="Gene3D" id="3.10.450.620">
    <property type="entry name" value="JHP933, nucleotidyltransferase-like core domain"/>
    <property type="match status" value="1"/>
</dbReference>
<gene>
    <name evidence="1" type="ORF">PNK_p0077</name>
</gene>
<dbReference type="AlphaFoldDB" id="A0A0U5EV48"/>
<dbReference type="EMBL" id="LN879503">
    <property type="protein sequence ID" value="CUI18131.1"/>
    <property type="molecule type" value="Genomic_DNA"/>
</dbReference>